<dbReference type="GO" id="GO:0000160">
    <property type="term" value="P:phosphorelay signal transduction system"/>
    <property type="evidence" value="ECO:0007669"/>
    <property type="project" value="InterPro"/>
</dbReference>
<comment type="caution">
    <text evidence="2">Lacks conserved residue(s) required for the propagation of feature annotation.</text>
</comment>
<dbReference type="KEGG" id="rhl:LPU83_pLPU83c_0407"/>
<dbReference type="CDD" id="cd00156">
    <property type="entry name" value="REC"/>
    <property type="match status" value="1"/>
</dbReference>
<protein>
    <submittedName>
        <fullName evidence="4">Response regulator receiver protein</fullName>
    </submittedName>
</protein>
<dbReference type="PANTHER" id="PTHR44591:SF18">
    <property type="entry name" value="REGULATORY PROTEIN"/>
    <property type="match status" value="1"/>
</dbReference>
<dbReference type="SUPFAM" id="SSF52172">
    <property type="entry name" value="CheY-like"/>
    <property type="match status" value="1"/>
</dbReference>
<dbReference type="PATRIC" id="fig|348824.6.peg.5139"/>
<gene>
    <name evidence="4" type="ORF">LPU83_pLPU83c_0407</name>
</gene>
<evidence type="ECO:0000259" key="3">
    <source>
        <dbReference type="PROSITE" id="PS50110"/>
    </source>
</evidence>
<proteinExistence type="predicted"/>
<evidence type="ECO:0000313" key="4">
    <source>
        <dbReference type="EMBL" id="CDM60969.1"/>
    </source>
</evidence>
<dbReference type="Pfam" id="PF00072">
    <property type="entry name" value="Response_reg"/>
    <property type="match status" value="1"/>
</dbReference>
<evidence type="ECO:0000256" key="1">
    <source>
        <dbReference type="ARBA" id="ARBA00022553"/>
    </source>
</evidence>
<sequence>MVITQIEVHLIGELALPLPTILIVEESAQTRDAAVNAITAAGFYVADASNGDDALRILQGDHDIGLVFTSINMTGKIDGLGLAVRIHRDWPKLAIVMTSAVVELRQSSLPERCRFLKKPYRMEDAIRCFRLLL</sequence>
<dbReference type="InterPro" id="IPR001789">
    <property type="entry name" value="Sig_transdc_resp-reg_receiver"/>
</dbReference>
<dbReference type="EMBL" id="HG916854">
    <property type="protein sequence ID" value="CDM60969.1"/>
    <property type="molecule type" value="Genomic_DNA"/>
</dbReference>
<dbReference type="RefSeq" id="WP_225040511.1">
    <property type="nucleotide sequence ID" value="NZ_HG916854.1"/>
</dbReference>
<name>W6RJE3_9HYPH</name>
<dbReference type="InterPro" id="IPR011006">
    <property type="entry name" value="CheY-like_superfamily"/>
</dbReference>
<evidence type="ECO:0000256" key="2">
    <source>
        <dbReference type="PROSITE-ProRule" id="PRU00169"/>
    </source>
</evidence>
<dbReference type="AlphaFoldDB" id="W6RJE3"/>
<reference evidence="4" key="1">
    <citation type="submission" date="2013-11" db="EMBL/GenBank/DDBJ databases">
        <title>Draft genome sequence of the broad-host-range Rhizobium sp. LPU83 strain, a member of the low-genetic diversity Oregon-like Rhizobium sp. group.</title>
        <authorList>
            <person name="Wibberg D."/>
            <person name="Puehler A."/>
            <person name="Schlueter A."/>
        </authorList>
    </citation>
    <scope>NUCLEOTIDE SEQUENCE [LARGE SCALE GENOMIC DNA]</scope>
    <source>
        <strain evidence="4">LPU83</strain>
        <plasmid evidence="4">pLPU83c</plasmid>
    </source>
</reference>
<feature type="domain" description="Response regulatory" evidence="3">
    <location>
        <begin position="20"/>
        <end position="133"/>
    </location>
</feature>
<dbReference type="PANTHER" id="PTHR44591">
    <property type="entry name" value="STRESS RESPONSE REGULATOR PROTEIN 1"/>
    <property type="match status" value="1"/>
</dbReference>
<evidence type="ECO:0000313" key="5">
    <source>
        <dbReference type="Proteomes" id="UP000019443"/>
    </source>
</evidence>
<keyword evidence="5" id="KW-1185">Reference proteome</keyword>
<accession>W6RJE3</accession>
<geneLocation type="plasmid" evidence="4 5">
    <name>pLPU83c</name>
</geneLocation>
<dbReference type="Proteomes" id="UP000019443">
    <property type="component" value="Plasmid pLPU83c"/>
</dbReference>
<keyword evidence="4" id="KW-0614">Plasmid</keyword>
<dbReference type="Gene3D" id="3.40.50.2300">
    <property type="match status" value="1"/>
</dbReference>
<keyword evidence="1" id="KW-0597">Phosphoprotein</keyword>
<dbReference type="InterPro" id="IPR050595">
    <property type="entry name" value="Bact_response_regulator"/>
</dbReference>
<dbReference type="PROSITE" id="PS50110">
    <property type="entry name" value="RESPONSE_REGULATORY"/>
    <property type="match status" value="1"/>
</dbReference>
<organism evidence="4 5">
    <name type="scientific">Rhizobium favelukesii</name>
    <dbReference type="NCBI Taxonomy" id="348824"/>
    <lineage>
        <taxon>Bacteria</taxon>
        <taxon>Pseudomonadati</taxon>
        <taxon>Pseudomonadota</taxon>
        <taxon>Alphaproteobacteria</taxon>
        <taxon>Hyphomicrobiales</taxon>
        <taxon>Rhizobiaceae</taxon>
        <taxon>Rhizobium/Agrobacterium group</taxon>
        <taxon>Rhizobium</taxon>
    </lineage>
</organism>
<dbReference type="HOGENOM" id="CLU_000445_69_8_5"/>
<dbReference type="SMART" id="SM00448">
    <property type="entry name" value="REC"/>
    <property type="match status" value="1"/>
</dbReference>